<gene>
    <name evidence="1" type="ORF">FGIG_01723</name>
</gene>
<sequence>MGFTQFVMRSTKLVDSFFKAYFLSDDWTGNFSTSFCCLSELYKISEQAHSFHSGVLVQHHPGVIHQSPHFRDPSNDWHVRTGCH</sequence>
<comment type="caution">
    <text evidence="1">The sequence shown here is derived from an EMBL/GenBank/DDBJ whole genome shotgun (WGS) entry which is preliminary data.</text>
</comment>
<proteinExistence type="predicted"/>
<protein>
    <submittedName>
        <fullName evidence="1">Uncharacterized protein</fullName>
    </submittedName>
</protein>
<dbReference type="Proteomes" id="UP000316759">
    <property type="component" value="Unassembled WGS sequence"/>
</dbReference>
<evidence type="ECO:0000313" key="1">
    <source>
        <dbReference type="EMBL" id="TPP56901.1"/>
    </source>
</evidence>
<dbReference type="AlphaFoldDB" id="A0A504Y8N0"/>
<accession>A0A504Y8N0</accession>
<keyword evidence="2" id="KW-1185">Reference proteome</keyword>
<reference evidence="1 2" key="1">
    <citation type="submission" date="2019-04" db="EMBL/GenBank/DDBJ databases">
        <title>Annotation for the trematode Fasciola gigantica.</title>
        <authorList>
            <person name="Choi Y.-J."/>
        </authorList>
    </citation>
    <scope>NUCLEOTIDE SEQUENCE [LARGE SCALE GENOMIC DNA]</scope>
    <source>
        <strain evidence="1">Uganda_cow_1</strain>
    </source>
</reference>
<name>A0A504Y8N0_FASGI</name>
<dbReference type="EMBL" id="SUNJ01013935">
    <property type="protein sequence ID" value="TPP56901.1"/>
    <property type="molecule type" value="Genomic_DNA"/>
</dbReference>
<organism evidence="1 2">
    <name type="scientific">Fasciola gigantica</name>
    <name type="common">Giant liver fluke</name>
    <dbReference type="NCBI Taxonomy" id="46835"/>
    <lineage>
        <taxon>Eukaryota</taxon>
        <taxon>Metazoa</taxon>
        <taxon>Spiralia</taxon>
        <taxon>Lophotrochozoa</taxon>
        <taxon>Platyhelminthes</taxon>
        <taxon>Trematoda</taxon>
        <taxon>Digenea</taxon>
        <taxon>Plagiorchiida</taxon>
        <taxon>Echinostomata</taxon>
        <taxon>Echinostomatoidea</taxon>
        <taxon>Fasciolidae</taxon>
        <taxon>Fasciola</taxon>
    </lineage>
</organism>
<evidence type="ECO:0000313" key="2">
    <source>
        <dbReference type="Proteomes" id="UP000316759"/>
    </source>
</evidence>